<name>A0A5C4JH99_9ACTN</name>
<reference evidence="3 4" key="1">
    <citation type="submission" date="2019-05" db="EMBL/GenBank/DDBJ databases">
        <title>Draft genome sequence of Actinomadura sp. 14C53.</title>
        <authorList>
            <person name="Saricaoglu S."/>
            <person name="Isik K."/>
        </authorList>
    </citation>
    <scope>NUCLEOTIDE SEQUENCE [LARGE SCALE GENOMIC DNA]</scope>
    <source>
        <strain evidence="3 4">14C53</strain>
    </source>
</reference>
<dbReference type="PRINTS" id="PR00412">
    <property type="entry name" value="EPOXHYDRLASE"/>
</dbReference>
<keyword evidence="4" id="KW-1185">Reference proteome</keyword>
<evidence type="ECO:0000256" key="1">
    <source>
        <dbReference type="ARBA" id="ARBA00022801"/>
    </source>
</evidence>
<proteinExistence type="predicted"/>
<dbReference type="OrthoDB" id="2987348at2"/>
<dbReference type="Proteomes" id="UP000309174">
    <property type="component" value="Unassembled WGS sequence"/>
</dbReference>
<dbReference type="RefSeq" id="WP_138643946.1">
    <property type="nucleotide sequence ID" value="NZ_VCKW01000018.1"/>
</dbReference>
<dbReference type="InterPro" id="IPR000639">
    <property type="entry name" value="Epox_hydrolase-like"/>
</dbReference>
<keyword evidence="1 3" id="KW-0378">Hydrolase</keyword>
<dbReference type="GO" id="GO:0016787">
    <property type="term" value="F:hydrolase activity"/>
    <property type="evidence" value="ECO:0007669"/>
    <property type="project" value="UniProtKB-KW"/>
</dbReference>
<sequence length="312" mass="34738">MLKPRFTDIGDWERLGSRRVATNGIELRVVEHGDGPLIVLCHGFPELGFSWRHQVFALAGEGYRTMTPDMRGYGGSSRPPRIEDYDVPTVCADLVGLLDDVGAADAIFIGHDWGASVVWHLALAYPERVRAVAGLSVPAVARAPAPPLSILRRRHGDDFYMCWFQEPGVADQILARNARGAVFAEYTRAADWAALPDARSARPSWLSEPELQVYLDAFRMTGFGGGLNYYRNIDRNWAKTEHLDGRTIDRPSFFLTGSKDPVGAFMTPQKLARVLTDLREHVVVEGGGHWIQQERPEEVNAGLIRFLASLRT</sequence>
<dbReference type="AlphaFoldDB" id="A0A5C4JH99"/>
<dbReference type="Pfam" id="PF00561">
    <property type="entry name" value="Abhydrolase_1"/>
    <property type="match status" value="1"/>
</dbReference>
<evidence type="ECO:0000313" key="4">
    <source>
        <dbReference type="Proteomes" id="UP000309174"/>
    </source>
</evidence>
<dbReference type="InterPro" id="IPR029058">
    <property type="entry name" value="AB_hydrolase_fold"/>
</dbReference>
<dbReference type="PRINTS" id="PR00111">
    <property type="entry name" value="ABHYDROLASE"/>
</dbReference>
<comment type="caution">
    <text evidence="3">The sequence shown here is derived from an EMBL/GenBank/DDBJ whole genome shotgun (WGS) entry which is preliminary data.</text>
</comment>
<evidence type="ECO:0000259" key="2">
    <source>
        <dbReference type="Pfam" id="PF00561"/>
    </source>
</evidence>
<accession>A0A5C4JH99</accession>
<dbReference type="EMBL" id="VCKW01000018">
    <property type="protein sequence ID" value="TMR05693.1"/>
    <property type="molecule type" value="Genomic_DNA"/>
</dbReference>
<gene>
    <name evidence="3" type="ORF">ETD83_05490</name>
</gene>
<feature type="domain" description="AB hydrolase-1" evidence="2">
    <location>
        <begin position="36"/>
        <end position="296"/>
    </location>
</feature>
<dbReference type="SUPFAM" id="SSF53474">
    <property type="entry name" value="alpha/beta-Hydrolases"/>
    <property type="match status" value="1"/>
</dbReference>
<dbReference type="PANTHER" id="PTHR43329">
    <property type="entry name" value="EPOXIDE HYDROLASE"/>
    <property type="match status" value="1"/>
</dbReference>
<evidence type="ECO:0000313" key="3">
    <source>
        <dbReference type="EMBL" id="TMR05693.1"/>
    </source>
</evidence>
<dbReference type="InterPro" id="IPR000073">
    <property type="entry name" value="AB_hydrolase_1"/>
</dbReference>
<protein>
    <submittedName>
        <fullName evidence="3">Alpha/beta hydrolase</fullName>
    </submittedName>
</protein>
<organism evidence="3 4">
    <name type="scientific">Actinomadura soli</name>
    <dbReference type="NCBI Taxonomy" id="2508997"/>
    <lineage>
        <taxon>Bacteria</taxon>
        <taxon>Bacillati</taxon>
        <taxon>Actinomycetota</taxon>
        <taxon>Actinomycetes</taxon>
        <taxon>Streptosporangiales</taxon>
        <taxon>Thermomonosporaceae</taxon>
        <taxon>Actinomadura</taxon>
    </lineage>
</organism>
<dbReference type="Gene3D" id="3.40.50.1820">
    <property type="entry name" value="alpha/beta hydrolase"/>
    <property type="match status" value="1"/>
</dbReference>